<evidence type="ECO:0000259" key="7">
    <source>
        <dbReference type="PROSITE" id="PS50888"/>
    </source>
</evidence>
<feature type="compositionally biased region" description="Polar residues" evidence="6">
    <location>
        <begin position="157"/>
        <end position="172"/>
    </location>
</feature>
<dbReference type="InterPro" id="IPR036638">
    <property type="entry name" value="HLH_DNA-bd_sf"/>
</dbReference>
<dbReference type="PROSITE" id="PS51054">
    <property type="entry name" value="ORANGE"/>
    <property type="match status" value="1"/>
</dbReference>
<evidence type="ECO:0000256" key="6">
    <source>
        <dbReference type="SAM" id="MobiDB-lite"/>
    </source>
</evidence>
<dbReference type="InterPro" id="IPR003650">
    <property type="entry name" value="Orange_dom"/>
</dbReference>
<dbReference type="PROSITE" id="PS50888">
    <property type="entry name" value="BHLH"/>
    <property type="match status" value="1"/>
</dbReference>
<feature type="compositionally biased region" description="Basic and acidic residues" evidence="6">
    <location>
        <begin position="352"/>
        <end position="372"/>
    </location>
</feature>
<evidence type="ECO:0000256" key="4">
    <source>
        <dbReference type="ARBA" id="ARBA00023163"/>
    </source>
</evidence>
<evidence type="ECO:0000313" key="10">
    <source>
        <dbReference type="Proteomes" id="UP001148838"/>
    </source>
</evidence>
<reference evidence="9 10" key="1">
    <citation type="journal article" date="2022" name="Allergy">
        <title>Genome assembly and annotation of Periplaneta americana reveal a comprehensive cockroach allergen profile.</title>
        <authorList>
            <person name="Wang L."/>
            <person name="Xiong Q."/>
            <person name="Saelim N."/>
            <person name="Wang L."/>
            <person name="Nong W."/>
            <person name="Wan A.T."/>
            <person name="Shi M."/>
            <person name="Liu X."/>
            <person name="Cao Q."/>
            <person name="Hui J.H.L."/>
            <person name="Sookrung N."/>
            <person name="Leung T.F."/>
            <person name="Tungtrongchitr A."/>
            <person name="Tsui S.K.W."/>
        </authorList>
    </citation>
    <scope>NUCLEOTIDE SEQUENCE [LARGE SCALE GENOMIC DNA]</scope>
    <source>
        <strain evidence="9">PWHHKU_190912</strain>
    </source>
</reference>
<feature type="region of interest" description="Disordered" evidence="6">
    <location>
        <begin position="142"/>
        <end position="231"/>
    </location>
</feature>
<dbReference type="EMBL" id="JAJSOF020000013">
    <property type="protein sequence ID" value="KAJ4442718.1"/>
    <property type="molecule type" value="Genomic_DNA"/>
</dbReference>
<evidence type="ECO:0000256" key="2">
    <source>
        <dbReference type="ARBA" id="ARBA00023015"/>
    </source>
</evidence>
<evidence type="ECO:0000256" key="3">
    <source>
        <dbReference type="ARBA" id="ARBA00023125"/>
    </source>
</evidence>
<dbReference type="InterPro" id="IPR011598">
    <property type="entry name" value="bHLH_dom"/>
</dbReference>
<sequence length="372" mass="39760">PLYCCRSVLQANKPLMEKRRRARINQSLAVLKTLILDSARLEQNTKHSKLEKADILELTVRHLQRQRALGSAVLNKYRAGFQECTREVSRFLESSDLALTPGAPTPALDPTIKQRLLRHLDTCVAELDLDFGLAASPESNKDAALVKAEADSEARPDSSTTMGGDENNNSHNHGAISRPASSLGGKMTPQSSGTVGHAPGSPSPEPDPDMETVTTVATTSSPASANSGNSNNMLSVVQVIPSRLPDGQVVFLLPSHYVQLAAAAAASESGSPTTSTTATLWATTNGTNLIATSSDNGVRAAKICIPSGAYNQSIVAIEDSIDSDSLSDQPIDFTVAKRKSEEDYVDEENSGMEERGLLEGEVKEEGPVWRPW</sequence>
<comment type="subcellular location">
    <subcellularLocation>
        <location evidence="1">Nucleus</location>
    </subcellularLocation>
</comment>
<dbReference type="PANTHER" id="PTHR10985">
    <property type="entry name" value="BASIC HELIX-LOOP-HELIX TRANSCRIPTION FACTOR, HES-RELATED"/>
    <property type="match status" value="1"/>
</dbReference>
<dbReference type="CDD" id="cd11410">
    <property type="entry name" value="bHLH_O_HES"/>
    <property type="match status" value="1"/>
</dbReference>
<dbReference type="Pfam" id="PF00010">
    <property type="entry name" value="HLH"/>
    <property type="match status" value="1"/>
</dbReference>
<dbReference type="SUPFAM" id="SSF47459">
    <property type="entry name" value="HLH, helix-loop-helix DNA-binding domain"/>
    <property type="match status" value="1"/>
</dbReference>
<dbReference type="Proteomes" id="UP001148838">
    <property type="component" value="Unassembled WGS sequence"/>
</dbReference>
<dbReference type="SMART" id="SM00353">
    <property type="entry name" value="HLH"/>
    <property type="match status" value="1"/>
</dbReference>
<organism evidence="9 10">
    <name type="scientific">Periplaneta americana</name>
    <name type="common">American cockroach</name>
    <name type="synonym">Blatta americana</name>
    <dbReference type="NCBI Taxonomy" id="6978"/>
    <lineage>
        <taxon>Eukaryota</taxon>
        <taxon>Metazoa</taxon>
        <taxon>Ecdysozoa</taxon>
        <taxon>Arthropoda</taxon>
        <taxon>Hexapoda</taxon>
        <taxon>Insecta</taxon>
        <taxon>Pterygota</taxon>
        <taxon>Neoptera</taxon>
        <taxon>Polyneoptera</taxon>
        <taxon>Dictyoptera</taxon>
        <taxon>Blattodea</taxon>
        <taxon>Blattoidea</taxon>
        <taxon>Blattidae</taxon>
        <taxon>Blattinae</taxon>
        <taxon>Periplaneta</taxon>
    </lineage>
</organism>
<evidence type="ECO:0000313" key="9">
    <source>
        <dbReference type="EMBL" id="KAJ4442718.1"/>
    </source>
</evidence>
<keyword evidence="5" id="KW-0539">Nucleus</keyword>
<dbReference type="SMART" id="SM00511">
    <property type="entry name" value="ORANGE"/>
    <property type="match status" value="1"/>
</dbReference>
<comment type="caution">
    <text evidence="9">The sequence shown here is derived from an EMBL/GenBank/DDBJ whole genome shotgun (WGS) entry which is preliminary data.</text>
</comment>
<feature type="domain" description="BHLH" evidence="7">
    <location>
        <begin position="8"/>
        <end position="66"/>
    </location>
</feature>
<name>A0ABQ8T8Y8_PERAM</name>
<keyword evidence="2" id="KW-0805">Transcription regulation</keyword>
<proteinExistence type="predicted"/>
<gene>
    <name evidence="9" type="ORF">ANN_04309</name>
</gene>
<evidence type="ECO:0000256" key="1">
    <source>
        <dbReference type="ARBA" id="ARBA00004123"/>
    </source>
</evidence>
<keyword evidence="4" id="KW-0804">Transcription</keyword>
<feature type="region of interest" description="Disordered" evidence="6">
    <location>
        <begin position="338"/>
        <end position="372"/>
    </location>
</feature>
<protein>
    <submittedName>
        <fullName evidence="9">Uncharacterized protein</fullName>
    </submittedName>
</protein>
<keyword evidence="3" id="KW-0238">DNA-binding</keyword>
<evidence type="ECO:0000259" key="8">
    <source>
        <dbReference type="PROSITE" id="PS51054"/>
    </source>
</evidence>
<dbReference type="InterPro" id="IPR050370">
    <property type="entry name" value="HES_HEY"/>
</dbReference>
<dbReference type="SUPFAM" id="SSF158457">
    <property type="entry name" value="Orange domain-like"/>
    <property type="match status" value="1"/>
</dbReference>
<evidence type="ECO:0000256" key="5">
    <source>
        <dbReference type="ARBA" id="ARBA00023242"/>
    </source>
</evidence>
<keyword evidence="10" id="KW-1185">Reference proteome</keyword>
<feature type="domain" description="Orange" evidence="8">
    <location>
        <begin position="77"/>
        <end position="120"/>
    </location>
</feature>
<feature type="compositionally biased region" description="Low complexity" evidence="6">
    <location>
        <begin position="212"/>
        <end position="231"/>
    </location>
</feature>
<dbReference type="Gene3D" id="4.10.280.10">
    <property type="entry name" value="Helix-loop-helix DNA-binding domain"/>
    <property type="match status" value="1"/>
</dbReference>
<feature type="non-terminal residue" evidence="9">
    <location>
        <position position="1"/>
    </location>
</feature>
<accession>A0ABQ8T8Y8</accession>
<dbReference type="Pfam" id="PF07527">
    <property type="entry name" value="Hairy_orange"/>
    <property type="match status" value="1"/>
</dbReference>
<dbReference type="Gene3D" id="6.10.250.980">
    <property type="match status" value="1"/>
</dbReference>